<dbReference type="PANTHER" id="PTHR12375">
    <property type="entry name" value="RNA-BINDING PROTEIN LUC7-RELATED"/>
    <property type="match status" value="1"/>
</dbReference>
<reference evidence="4" key="1">
    <citation type="submission" date="2022-11" db="UniProtKB">
        <authorList>
            <consortium name="WormBaseParasite"/>
        </authorList>
    </citation>
    <scope>IDENTIFICATION</scope>
</reference>
<dbReference type="GO" id="GO:0006376">
    <property type="term" value="P:mRNA splice site recognition"/>
    <property type="evidence" value="ECO:0007669"/>
    <property type="project" value="InterPro"/>
</dbReference>
<feature type="compositionally biased region" description="Basic residues" evidence="2">
    <location>
        <begin position="257"/>
        <end position="275"/>
    </location>
</feature>
<dbReference type="InterPro" id="IPR004882">
    <property type="entry name" value="Luc7-rel"/>
</dbReference>
<sequence>MNAREQMSKMLNELMGPSRNNDVDRSALNFRDKEVCKFFLVKGFWQCNYYHDENLKLVYQQSEHFERLGYEKTFYRFLCKMHDEITRKISKNKERLALTQGNVSAAEESAKVKVTEKITGLEAEIASNLQEAERCGEMGQLERSQKFVKKAEELRVEIENAKRSLLPDLSKLNDPNAPKPMEVCENRRALHGQTTPGYAKITATMLELKERLKVIDDVEERGYDRSPDRHHRKRSESHDRDRHSSHRHRSRDDDSSRKHRSSKRSRSRSRDRRRSLRDVNKINCRPSSSNPTIIYLSLLHENCWFTTPLSG</sequence>
<evidence type="ECO:0000256" key="1">
    <source>
        <dbReference type="ARBA" id="ARBA00005655"/>
    </source>
</evidence>
<accession>A0A915E5Q4</accession>
<evidence type="ECO:0000313" key="3">
    <source>
        <dbReference type="Proteomes" id="UP000887574"/>
    </source>
</evidence>
<protein>
    <submittedName>
        <fullName evidence="4">Luc7-like protein 3</fullName>
    </submittedName>
</protein>
<feature type="region of interest" description="Disordered" evidence="2">
    <location>
        <begin position="223"/>
        <end position="287"/>
    </location>
</feature>
<evidence type="ECO:0000313" key="4">
    <source>
        <dbReference type="WBParaSite" id="jg3118"/>
    </source>
</evidence>
<dbReference type="Proteomes" id="UP000887574">
    <property type="component" value="Unplaced"/>
</dbReference>
<proteinExistence type="inferred from homology"/>
<dbReference type="Pfam" id="PF03194">
    <property type="entry name" value="LUC7"/>
    <property type="match status" value="1"/>
</dbReference>
<organism evidence="3 4">
    <name type="scientific">Ditylenchus dipsaci</name>
    <dbReference type="NCBI Taxonomy" id="166011"/>
    <lineage>
        <taxon>Eukaryota</taxon>
        <taxon>Metazoa</taxon>
        <taxon>Ecdysozoa</taxon>
        <taxon>Nematoda</taxon>
        <taxon>Chromadorea</taxon>
        <taxon>Rhabditida</taxon>
        <taxon>Tylenchina</taxon>
        <taxon>Tylenchomorpha</taxon>
        <taxon>Sphaerularioidea</taxon>
        <taxon>Anguinidae</taxon>
        <taxon>Anguininae</taxon>
        <taxon>Ditylenchus</taxon>
    </lineage>
</organism>
<dbReference type="AlphaFoldDB" id="A0A915E5Q4"/>
<dbReference type="GO" id="GO:0005685">
    <property type="term" value="C:U1 snRNP"/>
    <property type="evidence" value="ECO:0007669"/>
    <property type="project" value="InterPro"/>
</dbReference>
<comment type="similarity">
    <text evidence="1">Belongs to the Luc7 family.</text>
</comment>
<keyword evidence="3" id="KW-1185">Reference proteome</keyword>
<dbReference type="WBParaSite" id="jg3118">
    <property type="protein sequence ID" value="jg3118"/>
    <property type="gene ID" value="jg3118"/>
</dbReference>
<dbReference type="GO" id="GO:0003729">
    <property type="term" value="F:mRNA binding"/>
    <property type="evidence" value="ECO:0007669"/>
    <property type="project" value="InterPro"/>
</dbReference>
<evidence type="ECO:0000256" key="2">
    <source>
        <dbReference type="SAM" id="MobiDB-lite"/>
    </source>
</evidence>
<name>A0A915E5Q4_9BILA</name>